<dbReference type="PANTHER" id="PTHR43320:SF3">
    <property type="entry name" value="CARBOHYDRATE KINASE PFKB DOMAIN-CONTAINING PROTEIN"/>
    <property type="match status" value="1"/>
</dbReference>
<feature type="domain" description="Carbohydrate kinase PfkB" evidence="4">
    <location>
        <begin position="54"/>
        <end position="319"/>
    </location>
</feature>
<reference evidence="5 6" key="1">
    <citation type="journal article" date="2012" name="J. Bacteriol.">
        <title>Genome sequence of an alkane-degrading bacterium, Alcanivorax pacificus type strain W11-5, isolated from deep sea sediment.</title>
        <authorList>
            <person name="Lai Q."/>
            <person name="Shao Z."/>
        </authorList>
    </citation>
    <scope>NUCLEOTIDE SEQUENCE [LARGE SCALE GENOMIC DNA]</scope>
    <source>
        <strain evidence="5 6">W11-5</strain>
    </source>
</reference>
<sequence>MTRQYDVYAIGNALVDTEIEVSDAFLAQMEIGKGMMSLVDRERQVALIQALRDEAEPHKQTCGGSAANTTIAARYFGSNCYYTCKVADDDTGALFVRDLLAAGVDTNMNGTREAGMSGTCLVMITPDAERTMNTFLGISETVGEAEIDEAALLASRYVYIEGYLVTSPSARAASIRLREMARQHGIQVAMTFSDPAMVRFFRDGLLEMIGDGVDLLFCNEDEAMEFTGTDSPEAALDALKQYARQIAMTRGADGAVAFDGTDTHWIDGVRVKPVDTNGAGDMFAGAFLYGITHDLDFPTAGRLACTAAARVVSDFGPRLAPAEHAEVRRDVLGY</sequence>
<dbReference type="CDD" id="cd01168">
    <property type="entry name" value="adenosine_kinase"/>
    <property type="match status" value="1"/>
</dbReference>
<dbReference type="Pfam" id="PF00294">
    <property type="entry name" value="PfkB"/>
    <property type="match status" value="1"/>
</dbReference>
<dbReference type="InterPro" id="IPR002173">
    <property type="entry name" value="Carboh/pur_kinase_PfkB_CS"/>
</dbReference>
<dbReference type="KEGG" id="apac:S7S_02480"/>
<dbReference type="RefSeq" id="WP_008739651.1">
    <property type="nucleotide sequence ID" value="NZ_CP004387.1"/>
</dbReference>
<dbReference type="InterPro" id="IPR052700">
    <property type="entry name" value="Carb_kinase_PfkB-like"/>
</dbReference>
<dbReference type="InterPro" id="IPR011611">
    <property type="entry name" value="PfkB_dom"/>
</dbReference>
<organism evidence="5 6">
    <name type="scientific">Isoalcanivorax pacificus W11-5</name>
    <dbReference type="NCBI Taxonomy" id="391936"/>
    <lineage>
        <taxon>Bacteria</taxon>
        <taxon>Pseudomonadati</taxon>
        <taxon>Pseudomonadota</taxon>
        <taxon>Gammaproteobacteria</taxon>
        <taxon>Oceanospirillales</taxon>
        <taxon>Alcanivoracaceae</taxon>
        <taxon>Isoalcanivorax</taxon>
    </lineage>
</organism>
<keyword evidence="2" id="KW-0808">Transferase</keyword>
<gene>
    <name evidence="5" type="ORF">S7S_02480</name>
</gene>
<protein>
    <submittedName>
        <fullName evidence="5">Sugar kinase</fullName>
    </submittedName>
</protein>
<dbReference type="HOGENOM" id="CLU_027634_5_1_6"/>
<dbReference type="InterPro" id="IPR029056">
    <property type="entry name" value="Ribokinase-like"/>
</dbReference>
<accession>A0A0B4XK39</accession>
<comment type="similarity">
    <text evidence="1">Belongs to the carbohydrate kinase PfkB family.</text>
</comment>
<evidence type="ECO:0000256" key="2">
    <source>
        <dbReference type="ARBA" id="ARBA00022679"/>
    </source>
</evidence>
<dbReference type="AlphaFoldDB" id="A0A0B4XK39"/>
<evidence type="ECO:0000256" key="1">
    <source>
        <dbReference type="ARBA" id="ARBA00010688"/>
    </source>
</evidence>
<evidence type="ECO:0000313" key="6">
    <source>
        <dbReference type="Proteomes" id="UP000006764"/>
    </source>
</evidence>
<dbReference type="SUPFAM" id="SSF53613">
    <property type="entry name" value="Ribokinase-like"/>
    <property type="match status" value="1"/>
</dbReference>
<evidence type="ECO:0000256" key="3">
    <source>
        <dbReference type="ARBA" id="ARBA00022777"/>
    </source>
</evidence>
<proteinExistence type="inferred from homology"/>
<dbReference type="EMBL" id="CP004387">
    <property type="protein sequence ID" value="AJD46918.1"/>
    <property type="molecule type" value="Genomic_DNA"/>
</dbReference>
<name>A0A0B4XK39_9GAMM</name>
<dbReference type="OrthoDB" id="9813569at2"/>
<dbReference type="GO" id="GO:0016301">
    <property type="term" value="F:kinase activity"/>
    <property type="evidence" value="ECO:0007669"/>
    <property type="project" value="UniProtKB-KW"/>
</dbReference>
<keyword evidence="6" id="KW-1185">Reference proteome</keyword>
<dbReference type="STRING" id="391936.S7S_02480"/>
<evidence type="ECO:0000259" key="4">
    <source>
        <dbReference type="Pfam" id="PF00294"/>
    </source>
</evidence>
<evidence type="ECO:0000313" key="5">
    <source>
        <dbReference type="EMBL" id="AJD46918.1"/>
    </source>
</evidence>
<dbReference type="PANTHER" id="PTHR43320">
    <property type="entry name" value="SUGAR KINASE"/>
    <property type="match status" value="1"/>
</dbReference>
<keyword evidence="3 5" id="KW-0418">Kinase</keyword>
<dbReference type="Gene3D" id="3.40.1190.20">
    <property type="match status" value="1"/>
</dbReference>
<dbReference type="PROSITE" id="PS00584">
    <property type="entry name" value="PFKB_KINASES_2"/>
    <property type="match status" value="1"/>
</dbReference>
<dbReference type="Proteomes" id="UP000006764">
    <property type="component" value="Chromosome"/>
</dbReference>